<dbReference type="AlphaFoldDB" id="A0A388K8X7"/>
<evidence type="ECO:0000313" key="3">
    <source>
        <dbReference type="Proteomes" id="UP000265515"/>
    </source>
</evidence>
<feature type="compositionally biased region" description="Basic and acidic residues" evidence="1">
    <location>
        <begin position="429"/>
        <end position="439"/>
    </location>
</feature>
<sequence length="439" mass="50153">MNANQAQNVNIQPGGAPVPAPPIRARGPATPPDLYIFDPAHHLVGAWLATLRAQQYDNNEARINIPARLGGDAHHWFSTYAWIDLPTFERDFLNKFDYIHPEQAFFMMKDRVQKPLESVTEYRSRFYRIFVKSERDEKVGRDLFIDGLRSRVLRAKVRKQFSPVNHTMQQIMDGAEEMEWKFAASFLESEDHSKDGDSLELLARSVVEASLSFTIRQLDVLILDAVKWTQWWQTYVALSFCLLDAVFHWAEPSGTCEENEIPDDEIELLLVQTWRTNTEGDFLGILFGEVRDGHLTSITAELLVFLSQVLDDLPLEILSRCDQKPRTATLVRTLEPHLLWSACTELEEGSYYVPSAGAYLNIDVTDLSTWDPLIRRAPAGETSEEEEEDDEEEASGEEEDREYDPDYQGTEDEELGEADSEEEANEEENAPRDSVNRSS</sequence>
<evidence type="ECO:0008006" key="4">
    <source>
        <dbReference type="Google" id="ProtNLM"/>
    </source>
</evidence>
<evidence type="ECO:0000256" key="1">
    <source>
        <dbReference type="SAM" id="MobiDB-lite"/>
    </source>
</evidence>
<gene>
    <name evidence="2" type="ORF">CBR_g63064</name>
</gene>
<evidence type="ECO:0000313" key="2">
    <source>
        <dbReference type="EMBL" id="GBG66481.1"/>
    </source>
</evidence>
<dbReference type="Gramene" id="GBG66481">
    <property type="protein sequence ID" value="GBG66481"/>
    <property type="gene ID" value="CBR_g63064"/>
</dbReference>
<feature type="region of interest" description="Disordered" evidence="1">
    <location>
        <begin position="378"/>
        <end position="439"/>
    </location>
</feature>
<protein>
    <recommendedName>
        <fullName evidence="4">Retrotransposon gag domain-containing protein</fullName>
    </recommendedName>
</protein>
<feature type="region of interest" description="Disordered" evidence="1">
    <location>
        <begin position="1"/>
        <end position="21"/>
    </location>
</feature>
<feature type="compositionally biased region" description="Acidic residues" evidence="1">
    <location>
        <begin position="382"/>
        <end position="428"/>
    </location>
</feature>
<keyword evidence="3" id="KW-1185">Reference proteome</keyword>
<accession>A0A388K8X7</accession>
<name>A0A388K8X7_CHABU</name>
<proteinExistence type="predicted"/>
<dbReference type="Proteomes" id="UP000265515">
    <property type="component" value="Unassembled WGS sequence"/>
</dbReference>
<feature type="compositionally biased region" description="Polar residues" evidence="1">
    <location>
        <begin position="1"/>
        <end position="11"/>
    </location>
</feature>
<organism evidence="2 3">
    <name type="scientific">Chara braunii</name>
    <name type="common">Braun's stonewort</name>
    <dbReference type="NCBI Taxonomy" id="69332"/>
    <lineage>
        <taxon>Eukaryota</taxon>
        <taxon>Viridiplantae</taxon>
        <taxon>Streptophyta</taxon>
        <taxon>Charophyceae</taxon>
        <taxon>Charales</taxon>
        <taxon>Characeae</taxon>
        <taxon>Chara</taxon>
    </lineage>
</organism>
<reference evidence="2 3" key="1">
    <citation type="journal article" date="2018" name="Cell">
        <title>The Chara Genome: Secondary Complexity and Implications for Plant Terrestrialization.</title>
        <authorList>
            <person name="Nishiyama T."/>
            <person name="Sakayama H."/>
            <person name="Vries J.D."/>
            <person name="Buschmann H."/>
            <person name="Saint-Marcoux D."/>
            <person name="Ullrich K.K."/>
            <person name="Haas F.B."/>
            <person name="Vanderstraeten L."/>
            <person name="Becker D."/>
            <person name="Lang D."/>
            <person name="Vosolsobe S."/>
            <person name="Rombauts S."/>
            <person name="Wilhelmsson P.K.I."/>
            <person name="Janitza P."/>
            <person name="Kern R."/>
            <person name="Heyl A."/>
            <person name="Rumpler F."/>
            <person name="Villalobos L.I.A.C."/>
            <person name="Clay J.M."/>
            <person name="Skokan R."/>
            <person name="Toyoda A."/>
            <person name="Suzuki Y."/>
            <person name="Kagoshima H."/>
            <person name="Schijlen E."/>
            <person name="Tajeshwar N."/>
            <person name="Catarino B."/>
            <person name="Hetherington A.J."/>
            <person name="Saltykova A."/>
            <person name="Bonnot C."/>
            <person name="Breuninger H."/>
            <person name="Symeonidi A."/>
            <person name="Radhakrishnan G.V."/>
            <person name="Van Nieuwerburgh F."/>
            <person name="Deforce D."/>
            <person name="Chang C."/>
            <person name="Karol K.G."/>
            <person name="Hedrich R."/>
            <person name="Ulvskov P."/>
            <person name="Glockner G."/>
            <person name="Delwiche C.F."/>
            <person name="Petrasek J."/>
            <person name="Van de Peer Y."/>
            <person name="Friml J."/>
            <person name="Beilby M."/>
            <person name="Dolan L."/>
            <person name="Kohara Y."/>
            <person name="Sugano S."/>
            <person name="Fujiyama A."/>
            <person name="Delaux P.-M."/>
            <person name="Quint M."/>
            <person name="TheiBen G."/>
            <person name="Hagemann M."/>
            <person name="Harholt J."/>
            <person name="Dunand C."/>
            <person name="Zachgo S."/>
            <person name="Langdale J."/>
            <person name="Maumus F."/>
            <person name="Straeten D.V.D."/>
            <person name="Gould S.B."/>
            <person name="Rensing S.A."/>
        </authorList>
    </citation>
    <scope>NUCLEOTIDE SEQUENCE [LARGE SCALE GENOMIC DNA]</scope>
    <source>
        <strain evidence="2 3">S276</strain>
    </source>
</reference>
<comment type="caution">
    <text evidence="2">The sequence shown here is derived from an EMBL/GenBank/DDBJ whole genome shotgun (WGS) entry which is preliminary data.</text>
</comment>
<dbReference type="EMBL" id="BFEA01000075">
    <property type="protein sequence ID" value="GBG66481.1"/>
    <property type="molecule type" value="Genomic_DNA"/>
</dbReference>